<keyword evidence="1" id="KW-0812">Transmembrane</keyword>
<dbReference type="PANTHER" id="PTHR33371:SF4">
    <property type="entry name" value="INTERMEMBRANE PHOSPHOLIPID TRANSPORT SYSTEM BINDING PROTEIN MLAD"/>
    <property type="match status" value="1"/>
</dbReference>
<dbReference type="InterPro" id="IPR052336">
    <property type="entry name" value="MlaD_Phospholipid_Transporter"/>
</dbReference>
<feature type="domain" description="Mammalian cell entry C-terminal" evidence="3">
    <location>
        <begin position="118"/>
        <end position="297"/>
    </location>
</feature>
<sequence>MTNAAAKSSNLVKLIAVAVVVVLVAALGGWWLFSGSDKKVTAYFSAAVGLHERGDVRILGVPVGTIDEVTPVGKKVRVVMSVERDVDVPADASAVAVSPSVVSDRYVQLAPVYRGGPKMADDAVIPEQRTATPVELDKVYRSLNDLTKALGPDGANKDGALTDLLNTGAANLAGNGKDLSETLKNLGEAGTTMSGNSKELFETVDNLQRFTSMLAANDDQVRKFNTQMEQVSSQLAGERQNMSAALAQLAEALGKVETFVRDNRANIKTNVDQLNSVATVLVKQKKALQESLVNGPLAMSNLNNAYNGASGTLDTRAVFNELNQPPLVSVCRLLSQGAVTEVPAEVQQACGSLQPVLDGAVKLPSLAESFNSVQNGKLPPLPLPLTNGTQPGGGQ</sequence>
<name>A0ABW2LJG3_9PSEU</name>
<protein>
    <submittedName>
        <fullName evidence="4">MCE family protein</fullName>
    </submittedName>
</protein>
<evidence type="ECO:0000313" key="4">
    <source>
        <dbReference type="EMBL" id="MFC7341681.1"/>
    </source>
</evidence>
<accession>A0ABW2LJG3</accession>
<organism evidence="4 5">
    <name type="scientific">Saccharopolyspora griseoalba</name>
    <dbReference type="NCBI Taxonomy" id="1431848"/>
    <lineage>
        <taxon>Bacteria</taxon>
        <taxon>Bacillati</taxon>
        <taxon>Actinomycetota</taxon>
        <taxon>Actinomycetes</taxon>
        <taxon>Pseudonocardiales</taxon>
        <taxon>Pseudonocardiaceae</taxon>
        <taxon>Saccharopolyspora</taxon>
    </lineage>
</organism>
<reference evidence="5" key="1">
    <citation type="journal article" date="2019" name="Int. J. Syst. Evol. Microbiol.">
        <title>The Global Catalogue of Microorganisms (GCM) 10K type strain sequencing project: providing services to taxonomists for standard genome sequencing and annotation.</title>
        <authorList>
            <consortium name="The Broad Institute Genomics Platform"/>
            <consortium name="The Broad Institute Genome Sequencing Center for Infectious Disease"/>
            <person name="Wu L."/>
            <person name="Ma J."/>
        </authorList>
    </citation>
    <scope>NUCLEOTIDE SEQUENCE [LARGE SCALE GENOMIC DNA]</scope>
    <source>
        <strain evidence="5">WLHS5</strain>
    </source>
</reference>
<dbReference type="RefSeq" id="WP_380666801.1">
    <property type="nucleotide sequence ID" value="NZ_JBHTCJ010000004.1"/>
</dbReference>
<dbReference type="Proteomes" id="UP001596504">
    <property type="component" value="Unassembled WGS sequence"/>
</dbReference>
<dbReference type="Pfam" id="PF02470">
    <property type="entry name" value="MlaD"/>
    <property type="match status" value="1"/>
</dbReference>
<proteinExistence type="predicted"/>
<dbReference type="Pfam" id="PF11887">
    <property type="entry name" value="Mce4_CUP1"/>
    <property type="match status" value="1"/>
</dbReference>
<dbReference type="InterPro" id="IPR003399">
    <property type="entry name" value="Mce/MlaD"/>
</dbReference>
<evidence type="ECO:0000259" key="2">
    <source>
        <dbReference type="Pfam" id="PF02470"/>
    </source>
</evidence>
<evidence type="ECO:0000313" key="5">
    <source>
        <dbReference type="Proteomes" id="UP001596504"/>
    </source>
</evidence>
<feature type="transmembrane region" description="Helical" evidence="1">
    <location>
        <begin position="12"/>
        <end position="33"/>
    </location>
</feature>
<dbReference type="NCBIfam" id="TIGR00996">
    <property type="entry name" value="Mtu_fam_mce"/>
    <property type="match status" value="1"/>
</dbReference>
<gene>
    <name evidence="4" type="ORF">ACFQRI_09685</name>
</gene>
<dbReference type="PANTHER" id="PTHR33371">
    <property type="entry name" value="INTERMEMBRANE PHOSPHOLIPID TRANSPORT SYSTEM BINDING PROTEIN MLAD-RELATED"/>
    <property type="match status" value="1"/>
</dbReference>
<keyword evidence="1" id="KW-1133">Transmembrane helix</keyword>
<dbReference type="EMBL" id="JBHTCJ010000004">
    <property type="protein sequence ID" value="MFC7341681.1"/>
    <property type="molecule type" value="Genomic_DNA"/>
</dbReference>
<dbReference type="InterPro" id="IPR024516">
    <property type="entry name" value="Mce_C"/>
</dbReference>
<dbReference type="InterPro" id="IPR005693">
    <property type="entry name" value="Mce"/>
</dbReference>
<evidence type="ECO:0000256" key="1">
    <source>
        <dbReference type="SAM" id="Phobius"/>
    </source>
</evidence>
<keyword evidence="1" id="KW-0472">Membrane</keyword>
<keyword evidence="5" id="KW-1185">Reference proteome</keyword>
<feature type="domain" description="Mce/MlaD" evidence="2">
    <location>
        <begin position="38"/>
        <end position="111"/>
    </location>
</feature>
<comment type="caution">
    <text evidence="4">The sequence shown here is derived from an EMBL/GenBank/DDBJ whole genome shotgun (WGS) entry which is preliminary data.</text>
</comment>
<evidence type="ECO:0000259" key="3">
    <source>
        <dbReference type="Pfam" id="PF11887"/>
    </source>
</evidence>